<name>A0A8H7E5B4_9EURO</name>
<comment type="caution">
    <text evidence="17">The sequence shown here is derived from an EMBL/GenBank/DDBJ whole genome shotgun (WGS) entry which is preliminary data.</text>
</comment>
<keyword evidence="7 14" id="KW-0808">Transferase</keyword>
<dbReference type="InterPro" id="IPR031814">
    <property type="entry name" value="ALG11_N"/>
</dbReference>
<comment type="catalytic activity">
    <reaction evidence="12 14">
        <text>an alpha-D-Man-(1-&gt;3)-[alpha-D-Man-(1-&gt;6)]-beta-D-Man-(1-&gt;4)-beta-D-GlcNAc-(1-&gt;4)-alpha-D-GlcNAc-diphospho-di-trans,poly-cis-dolichol + 2 GDP-alpha-D-mannose = an alpha-D-Man-(1-&gt;2)-alpha-D-Man-(1-&gt;2)-alpha-D-Man-(1-&gt;3)-[alpha-D-Man-(1-&gt;6)]-beta-D-Man-(1-&gt;4)-beta-D-GlcNAc-(1-&gt;4)-alpha-D-GlcNAc-diphospho-di-trans,poly-cis-dolichol + 2 GDP + 2 H(+)</text>
        <dbReference type="Rhea" id="RHEA:29523"/>
        <dbReference type="Rhea" id="RHEA-COMP:19515"/>
        <dbReference type="Rhea" id="RHEA-COMP:19516"/>
        <dbReference type="ChEBI" id="CHEBI:15378"/>
        <dbReference type="ChEBI" id="CHEBI:57527"/>
        <dbReference type="ChEBI" id="CHEBI:58189"/>
        <dbReference type="ChEBI" id="CHEBI:132511"/>
        <dbReference type="ChEBI" id="CHEBI:132515"/>
        <dbReference type="EC" id="2.4.1.131"/>
    </reaction>
    <physiologicalReaction direction="left-to-right" evidence="12 14">
        <dbReference type="Rhea" id="RHEA:29524"/>
    </physiologicalReaction>
</comment>
<comment type="similarity">
    <text evidence="3 14">Belongs to the glycosyltransferase group 1 family. Glycosyltransferase 4 subfamily.</text>
</comment>
<evidence type="ECO:0000256" key="9">
    <source>
        <dbReference type="ARBA" id="ARBA00022824"/>
    </source>
</evidence>
<protein>
    <recommendedName>
        <fullName evidence="5 14">GDP-Man:Man(3)GlcNAc(2)-PP-Dol alpha-1,2-mannosyltransferase</fullName>
        <ecNumber evidence="4 14">2.4.1.131</ecNumber>
    </recommendedName>
</protein>
<dbReference type="UniPathway" id="UPA00378"/>
<evidence type="ECO:0000256" key="1">
    <source>
        <dbReference type="ARBA" id="ARBA00004389"/>
    </source>
</evidence>
<dbReference type="AlphaFoldDB" id="A0A8H7E5B4"/>
<comment type="subcellular location">
    <subcellularLocation>
        <location evidence="1">Endoplasmic reticulum membrane</location>
        <topology evidence="1">Single-pass membrane protein</topology>
    </subcellularLocation>
</comment>
<keyword evidence="8 14" id="KW-0812">Transmembrane</keyword>
<comment type="function">
    <text evidence="13 14">GDP-Man:Man(3)GlcNAc(2)-PP-Dol alpha-1,2-mannosyltransferase that operates in the biosynthetic pathway of dolichol-linked oligosaccharides, the glycan precursors employed in protein asparagine (N)-glycosylation. The assembly of dolichol-linked oligosaccharides begins on the cytosolic side of the endoplasmic reticulum membrane and finishes in its lumen. The sequential addition of sugars to dolichol pyrophosphate produces dolichol-linked oligosaccharides containing fourteen sugars, including two GlcNAcs, nine mannoses and three glucoses. Once assembled, the oligosaccharide is transferred from the lipid to nascent proteins by oligosaccharyltransferases. Catalyzes, on the cytoplasmic face of the endoplasmic reticulum, the addition of the fourth and fifth mannose residues to the dolichol-linked oligosaccharide chain, to produce Man(5)GlcNAc(2)-PP-dolichol core oligosaccharide.</text>
</comment>
<evidence type="ECO:0000256" key="7">
    <source>
        <dbReference type="ARBA" id="ARBA00022679"/>
    </source>
</evidence>
<evidence type="ECO:0000313" key="18">
    <source>
        <dbReference type="Proteomes" id="UP000606974"/>
    </source>
</evidence>
<reference evidence="17" key="1">
    <citation type="submission" date="2020-02" db="EMBL/GenBank/DDBJ databases">
        <authorList>
            <person name="Palmer J.M."/>
        </authorList>
    </citation>
    <scope>NUCLEOTIDE SEQUENCE</scope>
    <source>
        <strain evidence="17">EPUS1.4</strain>
        <tissue evidence="17">Thallus</tissue>
    </source>
</reference>
<dbReference type="GO" id="GO:0004377">
    <property type="term" value="F:GDP-Man:Man(3)GlcNAc(2)-PP-Dol alpha-1,2-mannosyltransferase activity"/>
    <property type="evidence" value="ECO:0007669"/>
    <property type="project" value="UniProtKB-UniRule"/>
</dbReference>
<evidence type="ECO:0000256" key="3">
    <source>
        <dbReference type="ARBA" id="ARBA00009481"/>
    </source>
</evidence>
<keyword evidence="6 14" id="KW-0328">Glycosyltransferase</keyword>
<evidence type="ECO:0000256" key="6">
    <source>
        <dbReference type="ARBA" id="ARBA00022676"/>
    </source>
</evidence>
<dbReference type="OrthoDB" id="2276068at2759"/>
<dbReference type="GO" id="GO:0006487">
    <property type="term" value="P:protein N-linked glycosylation"/>
    <property type="evidence" value="ECO:0007669"/>
    <property type="project" value="TreeGrafter"/>
</dbReference>
<dbReference type="GO" id="GO:0005789">
    <property type="term" value="C:endoplasmic reticulum membrane"/>
    <property type="evidence" value="ECO:0007669"/>
    <property type="project" value="UniProtKB-SubCell"/>
</dbReference>
<evidence type="ECO:0000256" key="13">
    <source>
        <dbReference type="ARBA" id="ARBA00056799"/>
    </source>
</evidence>
<dbReference type="PANTHER" id="PTHR45919:SF1">
    <property type="entry name" value="GDP-MAN:MAN(3)GLCNAC(2)-PP-DOL ALPHA-1,2-MANNOSYLTRANSFERASE"/>
    <property type="match status" value="1"/>
</dbReference>
<feature type="domain" description="Glycosyl transferase family 1" evidence="15">
    <location>
        <begin position="332"/>
        <end position="508"/>
    </location>
</feature>
<gene>
    <name evidence="17" type="ORF">GJ744_009000</name>
</gene>
<evidence type="ECO:0000256" key="11">
    <source>
        <dbReference type="ARBA" id="ARBA00023136"/>
    </source>
</evidence>
<evidence type="ECO:0000313" key="17">
    <source>
        <dbReference type="EMBL" id="KAF7508753.1"/>
    </source>
</evidence>
<sequence length="538" mass="60320">MAVLLVPALIASISLFPLLGVYILRFLLKTAGDRLRRSTSARRELILQRVQLDEQHLSSSREAPPRTEDEDWERVESYAASTAEKRATYQEKGYAGVIGFFHPFCNAGGGGERVLWAAVRATQQRWPRAVCVVYSGDHDVDKAAMIKRVHTSFGISLHAPTLVLLYLSTRHLVLASTYPRFTLLGQSLGSLVVAYDAFGLLVPDIFIDTMGYAFTLAFAKYLFPKMPVGAYVHYPIISTDMLGSLDDRSGGKGVNAGAGAGLRGKAKKIYWRLFARLYGWVGSHIDVVMCNSTWTRGHITALWNTKNQPHSFAKIIYPPCPVEEMERRINVSANAEKERKHQILYIAQFRPEKNHPLILRSFAEYVRNLPEGSDPAQLVLIGSVRSNSPDELHIYNLRLQAHELSIDKITEFITDAPYFTILKYLQTASVGTNGMWNEHFGIGVVEYLAAGLIPVVHDSGGPKLDIVVPRDGKPTGYHAETAAEFAEGYRRVMQMEPEERYAMRVRGREVAKTFTEEAFARKWIEQVEKLVSMQTGRA</sequence>
<dbReference type="CDD" id="cd03806">
    <property type="entry name" value="GT4_ALG11-like"/>
    <property type="match status" value="1"/>
</dbReference>
<dbReference type="InterPro" id="IPR038013">
    <property type="entry name" value="ALG11"/>
</dbReference>
<keyword evidence="11 14" id="KW-0472">Membrane</keyword>
<accession>A0A8H7E5B4</accession>
<evidence type="ECO:0000259" key="15">
    <source>
        <dbReference type="Pfam" id="PF00534"/>
    </source>
</evidence>
<evidence type="ECO:0000256" key="12">
    <source>
        <dbReference type="ARBA" id="ARBA00045065"/>
    </source>
</evidence>
<dbReference type="Pfam" id="PF15924">
    <property type="entry name" value="ALG11_N"/>
    <property type="match status" value="1"/>
</dbReference>
<dbReference type="SUPFAM" id="SSF53756">
    <property type="entry name" value="UDP-Glycosyltransferase/glycogen phosphorylase"/>
    <property type="match status" value="1"/>
</dbReference>
<evidence type="ECO:0000256" key="5">
    <source>
        <dbReference type="ARBA" id="ARBA00022018"/>
    </source>
</evidence>
<keyword evidence="18" id="KW-1185">Reference proteome</keyword>
<keyword evidence="9 14" id="KW-0256">Endoplasmic reticulum</keyword>
<dbReference type="InterPro" id="IPR001296">
    <property type="entry name" value="Glyco_trans_1"/>
</dbReference>
<evidence type="ECO:0000256" key="2">
    <source>
        <dbReference type="ARBA" id="ARBA00004922"/>
    </source>
</evidence>
<feature type="domain" description="ALG11 mannosyltransferase N-terminal" evidence="16">
    <location>
        <begin position="97"/>
        <end position="303"/>
    </location>
</feature>
<comment type="pathway">
    <text evidence="2 14">Protein modification; protein glycosylation.</text>
</comment>
<evidence type="ECO:0000259" key="16">
    <source>
        <dbReference type="Pfam" id="PF15924"/>
    </source>
</evidence>
<dbReference type="PANTHER" id="PTHR45919">
    <property type="entry name" value="GDP-MAN:MAN(3)GLCNAC(2)-PP-DOL ALPHA-1,2-MANNOSYLTRANSFERASE"/>
    <property type="match status" value="1"/>
</dbReference>
<dbReference type="Pfam" id="PF00534">
    <property type="entry name" value="Glycos_transf_1"/>
    <property type="match status" value="1"/>
</dbReference>
<evidence type="ECO:0000256" key="14">
    <source>
        <dbReference type="RuleBase" id="RU367051"/>
    </source>
</evidence>
<evidence type="ECO:0000256" key="10">
    <source>
        <dbReference type="ARBA" id="ARBA00022989"/>
    </source>
</evidence>
<evidence type="ECO:0000256" key="8">
    <source>
        <dbReference type="ARBA" id="ARBA00022692"/>
    </source>
</evidence>
<feature type="transmembrane region" description="Helical" evidence="14">
    <location>
        <begin position="6"/>
        <end position="28"/>
    </location>
</feature>
<dbReference type="Gene3D" id="3.40.50.2000">
    <property type="entry name" value="Glycogen Phosphorylase B"/>
    <property type="match status" value="1"/>
</dbReference>
<evidence type="ECO:0000256" key="4">
    <source>
        <dbReference type="ARBA" id="ARBA00012645"/>
    </source>
</evidence>
<dbReference type="FunFam" id="3.40.50.2000:FF:000168">
    <property type="entry name" value="Alpha-1,2-mannosyltransferase (Alg11), putative"/>
    <property type="match status" value="1"/>
</dbReference>
<keyword evidence="10 14" id="KW-1133">Transmembrane helix</keyword>
<dbReference type="EC" id="2.4.1.131" evidence="4 14"/>
<organism evidence="17 18">
    <name type="scientific">Endocarpon pusillum</name>
    <dbReference type="NCBI Taxonomy" id="364733"/>
    <lineage>
        <taxon>Eukaryota</taxon>
        <taxon>Fungi</taxon>
        <taxon>Dikarya</taxon>
        <taxon>Ascomycota</taxon>
        <taxon>Pezizomycotina</taxon>
        <taxon>Eurotiomycetes</taxon>
        <taxon>Chaetothyriomycetidae</taxon>
        <taxon>Verrucariales</taxon>
        <taxon>Verrucariaceae</taxon>
        <taxon>Endocarpon</taxon>
    </lineage>
</organism>
<dbReference type="Proteomes" id="UP000606974">
    <property type="component" value="Unassembled WGS sequence"/>
</dbReference>
<proteinExistence type="inferred from homology"/>
<dbReference type="EMBL" id="JAACFV010000050">
    <property type="protein sequence ID" value="KAF7508753.1"/>
    <property type="molecule type" value="Genomic_DNA"/>
</dbReference>